<evidence type="ECO:0000313" key="6">
    <source>
        <dbReference type="EMBL" id="NKC30859.1"/>
    </source>
</evidence>
<keyword evidence="4" id="KW-0460">Magnesium</keyword>
<dbReference type="InterPro" id="IPR040442">
    <property type="entry name" value="Pyrv_kinase-like_dom_sf"/>
</dbReference>
<dbReference type="EMBL" id="JAAVNE010000010">
    <property type="protein sequence ID" value="NKC30859.1"/>
    <property type="molecule type" value="Genomic_DNA"/>
</dbReference>
<accession>A0ABX1E136</accession>
<keyword evidence="7" id="KW-1185">Reference proteome</keyword>
<sequence>MAMMPRAATWRSMLYVPANVPRFVAKAPGAGADAVILDLEDSVPPAQKAAARDGLAEAVATCRTGPGAVLVRINRPLRLAVRDIEAAVACGVDGILMTKAMDAGHVRLLAEVLDELEGGSPRCVLLPLIESAAATECMAEIAGASPRVVALLCGAEDLAAEIGCTSDDEVMAAIKRRMVVAAAQAGVAAMGTLGSIADFRDLEKLRDTVARSRRAGFVGASCIHPGVLPVLNEGFAPSEKELDLARRQIQVAEEAEREGRGSFTVDGRMVDEPILRRARRILAAAR</sequence>
<evidence type="ECO:0000256" key="4">
    <source>
        <dbReference type="ARBA" id="ARBA00022842"/>
    </source>
</evidence>
<dbReference type="InterPro" id="IPR011206">
    <property type="entry name" value="Citrate_lyase_beta/mcl1/mcl2"/>
</dbReference>
<dbReference type="Pfam" id="PF03328">
    <property type="entry name" value="HpcH_HpaI"/>
    <property type="match status" value="1"/>
</dbReference>
<dbReference type="GO" id="GO:0016829">
    <property type="term" value="F:lyase activity"/>
    <property type="evidence" value="ECO:0007669"/>
    <property type="project" value="UniProtKB-KW"/>
</dbReference>
<dbReference type="RefSeq" id="WP_168029182.1">
    <property type="nucleotide sequence ID" value="NZ_JAAVNE010000010.1"/>
</dbReference>
<comment type="similarity">
    <text evidence="2">Belongs to the HpcH/HpaI aldolase family.</text>
</comment>
<dbReference type="InterPro" id="IPR015813">
    <property type="entry name" value="Pyrv/PenolPyrv_kinase-like_dom"/>
</dbReference>
<dbReference type="SUPFAM" id="SSF51621">
    <property type="entry name" value="Phosphoenolpyruvate/pyruvate domain"/>
    <property type="match status" value="1"/>
</dbReference>
<reference evidence="6 7" key="1">
    <citation type="submission" date="2020-03" db="EMBL/GenBank/DDBJ databases">
        <title>Roseomonas selenitidurans sp. nov. isolated from urban soil.</title>
        <authorList>
            <person name="Liu H."/>
        </authorList>
    </citation>
    <scope>NUCLEOTIDE SEQUENCE [LARGE SCALE GENOMIC DNA]</scope>
    <source>
        <strain evidence="6 7">BU-1</strain>
    </source>
</reference>
<feature type="domain" description="HpcH/HpaI aldolase/citrate lyase" evidence="5">
    <location>
        <begin position="11"/>
        <end position="225"/>
    </location>
</feature>
<keyword evidence="6" id="KW-0456">Lyase</keyword>
<dbReference type="Gene3D" id="3.20.20.60">
    <property type="entry name" value="Phosphoenolpyruvate-binding domains"/>
    <property type="match status" value="1"/>
</dbReference>
<evidence type="ECO:0000256" key="1">
    <source>
        <dbReference type="ARBA" id="ARBA00001946"/>
    </source>
</evidence>
<dbReference type="PANTHER" id="PTHR32308:SF0">
    <property type="entry name" value="HPCH_HPAI ALDOLASE_CITRATE LYASE DOMAIN-CONTAINING PROTEIN"/>
    <property type="match status" value="1"/>
</dbReference>
<comment type="cofactor">
    <cofactor evidence="1">
        <name>Mg(2+)</name>
        <dbReference type="ChEBI" id="CHEBI:18420"/>
    </cofactor>
</comment>
<evidence type="ECO:0000256" key="2">
    <source>
        <dbReference type="ARBA" id="ARBA00005568"/>
    </source>
</evidence>
<evidence type="ECO:0000313" key="7">
    <source>
        <dbReference type="Proteomes" id="UP000787635"/>
    </source>
</evidence>
<dbReference type="PIRSF" id="PIRSF015582">
    <property type="entry name" value="Cit_lyase_B"/>
    <property type="match status" value="1"/>
</dbReference>
<comment type="caution">
    <text evidence="6">The sequence shown here is derived from an EMBL/GenBank/DDBJ whole genome shotgun (WGS) entry which is preliminary data.</text>
</comment>
<protein>
    <submittedName>
        <fullName evidence="6">CoA ester lyase</fullName>
    </submittedName>
</protein>
<gene>
    <name evidence="6" type="ORF">HEQ75_08285</name>
</gene>
<name>A0ABX1E136_9PROT</name>
<organism evidence="6 7">
    <name type="scientific">Falsiroseomonas selenitidurans</name>
    <dbReference type="NCBI Taxonomy" id="2716335"/>
    <lineage>
        <taxon>Bacteria</taxon>
        <taxon>Pseudomonadati</taxon>
        <taxon>Pseudomonadota</taxon>
        <taxon>Alphaproteobacteria</taxon>
        <taxon>Acetobacterales</taxon>
        <taxon>Roseomonadaceae</taxon>
        <taxon>Falsiroseomonas</taxon>
    </lineage>
</organism>
<dbReference type="PANTHER" id="PTHR32308">
    <property type="entry name" value="LYASE BETA SUBUNIT, PUTATIVE (AFU_ORTHOLOGUE AFUA_4G13030)-RELATED"/>
    <property type="match status" value="1"/>
</dbReference>
<proteinExistence type="inferred from homology"/>
<dbReference type="Proteomes" id="UP000787635">
    <property type="component" value="Unassembled WGS sequence"/>
</dbReference>
<keyword evidence="3" id="KW-0479">Metal-binding</keyword>
<evidence type="ECO:0000256" key="3">
    <source>
        <dbReference type="ARBA" id="ARBA00022723"/>
    </source>
</evidence>
<evidence type="ECO:0000259" key="5">
    <source>
        <dbReference type="Pfam" id="PF03328"/>
    </source>
</evidence>
<dbReference type="InterPro" id="IPR005000">
    <property type="entry name" value="Aldolase/citrate-lyase_domain"/>
</dbReference>